<proteinExistence type="predicted"/>
<organism evidence="1 2">
    <name type="scientific">Actinocrispum wychmicini</name>
    <dbReference type="NCBI Taxonomy" id="1213861"/>
    <lineage>
        <taxon>Bacteria</taxon>
        <taxon>Bacillati</taxon>
        <taxon>Actinomycetota</taxon>
        <taxon>Actinomycetes</taxon>
        <taxon>Pseudonocardiales</taxon>
        <taxon>Pseudonocardiaceae</taxon>
        <taxon>Actinocrispum</taxon>
    </lineage>
</organism>
<reference evidence="1 2" key="1">
    <citation type="submission" date="2019-03" db="EMBL/GenBank/DDBJ databases">
        <title>Genomic Encyclopedia of Type Strains, Phase IV (KMG-IV): sequencing the most valuable type-strain genomes for metagenomic binning, comparative biology and taxonomic classification.</title>
        <authorList>
            <person name="Goeker M."/>
        </authorList>
    </citation>
    <scope>NUCLEOTIDE SEQUENCE [LARGE SCALE GENOMIC DNA]</scope>
    <source>
        <strain evidence="1 2">DSM 45934</strain>
    </source>
</reference>
<dbReference type="Proteomes" id="UP000295680">
    <property type="component" value="Unassembled WGS sequence"/>
</dbReference>
<comment type="caution">
    <text evidence="1">The sequence shown here is derived from an EMBL/GenBank/DDBJ whole genome shotgun (WGS) entry which is preliminary data.</text>
</comment>
<gene>
    <name evidence="1" type="ORF">EV192_105350</name>
</gene>
<dbReference type="EMBL" id="SLWS01000005">
    <property type="protein sequence ID" value="TCO58285.1"/>
    <property type="molecule type" value="Genomic_DNA"/>
</dbReference>
<evidence type="ECO:0000313" key="2">
    <source>
        <dbReference type="Proteomes" id="UP000295680"/>
    </source>
</evidence>
<dbReference type="AlphaFoldDB" id="A0A4R2JVU0"/>
<dbReference type="OrthoDB" id="3685234at2"/>
<dbReference type="RefSeq" id="WP_132118928.1">
    <property type="nucleotide sequence ID" value="NZ_SLWS01000005.1"/>
</dbReference>
<accession>A0A4R2JVU0</accession>
<name>A0A4R2JVU0_9PSEU</name>
<protein>
    <submittedName>
        <fullName evidence="1">Uncharacterized protein</fullName>
    </submittedName>
</protein>
<evidence type="ECO:0000313" key="1">
    <source>
        <dbReference type="EMBL" id="TCO58285.1"/>
    </source>
</evidence>
<keyword evidence="2" id="KW-1185">Reference proteome</keyword>
<sequence>MRPKPEFRQRVRDLAESQWRVQVTVVHLDEVKPSFTVPGRRKDGTIEGKRLVRRFFWNLFRGTLGAVTNAVLIVAGGGAGNVFSRNGSVTGPPNAQALNLVDAARPAKAAWLVYSESHIAVVDSGNAYTDPKDAEPPRMLWHATKPDLPRHYPRNRRLTWPDGSEYNYYVSFEELDFLNRSRRN</sequence>